<dbReference type="InterPro" id="IPR050397">
    <property type="entry name" value="Env_Response_Regulators"/>
</dbReference>
<organism evidence="6 7">
    <name type="scientific">Myroides indicus</name>
    <dbReference type="NCBI Taxonomy" id="1323422"/>
    <lineage>
        <taxon>Bacteria</taxon>
        <taxon>Pseudomonadati</taxon>
        <taxon>Bacteroidota</taxon>
        <taxon>Flavobacteriia</taxon>
        <taxon>Flavobacteriales</taxon>
        <taxon>Flavobacteriaceae</taxon>
        <taxon>Myroides</taxon>
    </lineage>
</organism>
<dbReference type="Pfam" id="PF00027">
    <property type="entry name" value="cNMP_binding"/>
    <property type="match status" value="1"/>
</dbReference>
<evidence type="ECO:0000313" key="7">
    <source>
        <dbReference type="Proteomes" id="UP000295215"/>
    </source>
</evidence>
<evidence type="ECO:0000256" key="1">
    <source>
        <dbReference type="ARBA" id="ARBA00023015"/>
    </source>
</evidence>
<evidence type="ECO:0000256" key="2">
    <source>
        <dbReference type="ARBA" id="ARBA00023125"/>
    </source>
</evidence>
<keyword evidence="2" id="KW-0238">DNA-binding</keyword>
<dbReference type="EMBL" id="SOAG01000012">
    <property type="protein sequence ID" value="TDS58225.1"/>
    <property type="molecule type" value="Genomic_DNA"/>
</dbReference>
<evidence type="ECO:0000313" key="6">
    <source>
        <dbReference type="EMBL" id="TDS58225.1"/>
    </source>
</evidence>
<reference evidence="6 7" key="1">
    <citation type="submission" date="2019-03" db="EMBL/GenBank/DDBJ databases">
        <title>Genomic Encyclopedia of Archaeal and Bacterial Type Strains, Phase II (KMG-II): from individual species to whole genera.</title>
        <authorList>
            <person name="Goeker M."/>
        </authorList>
    </citation>
    <scope>NUCLEOTIDE SEQUENCE [LARGE SCALE GENOMIC DNA]</scope>
    <source>
        <strain evidence="6 7">DSM 28213</strain>
    </source>
</reference>
<dbReference type="InterPro" id="IPR014710">
    <property type="entry name" value="RmlC-like_jellyroll"/>
</dbReference>
<comment type="caution">
    <text evidence="6">The sequence shown here is derived from an EMBL/GenBank/DDBJ whole genome shotgun (WGS) entry which is preliminary data.</text>
</comment>
<accession>A0A4V3E8H9</accession>
<protein>
    <submittedName>
        <fullName evidence="6">CRP-like cAMP-binding protein</fullName>
    </submittedName>
</protein>
<proteinExistence type="predicted"/>
<gene>
    <name evidence="6" type="ORF">C8P70_11256</name>
</gene>
<evidence type="ECO:0000259" key="5">
    <source>
        <dbReference type="PROSITE" id="PS51063"/>
    </source>
</evidence>
<dbReference type="PANTHER" id="PTHR24567">
    <property type="entry name" value="CRP FAMILY TRANSCRIPTIONAL REGULATORY PROTEIN"/>
    <property type="match status" value="1"/>
</dbReference>
<dbReference type="PROSITE" id="PS51063">
    <property type="entry name" value="HTH_CRP_2"/>
    <property type="match status" value="1"/>
</dbReference>
<dbReference type="InterPro" id="IPR036388">
    <property type="entry name" value="WH-like_DNA-bd_sf"/>
</dbReference>
<keyword evidence="7" id="KW-1185">Reference proteome</keyword>
<keyword evidence="1" id="KW-0805">Transcription regulation</keyword>
<dbReference type="AlphaFoldDB" id="A0A4V3E8H9"/>
<dbReference type="InterPro" id="IPR000595">
    <property type="entry name" value="cNMP-bd_dom"/>
</dbReference>
<keyword evidence="3" id="KW-0804">Transcription</keyword>
<sequence length="197" mass="22847">MIKLDLLMQSGAEIRELHKNEIVFSVDHYPTHYYQVLEGKIKMNNYNEDGKEFIQNIFTVGQSFGEPPLFIDEPYPASAVAVTNATVVQLKKNNFYEMLKKYPETSLAVTQSLARRLYYKSVMAPEISSQDPEKRILTLIDYMKEHQSIDLTKDFLVPLTRQQLADLTGLRVETVIRTVKQLEKREQLKIISGKVYR</sequence>
<dbReference type="GO" id="GO:0003700">
    <property type="term" value="F:DNA-binding transcription factor activity"/>
    <property type="evidence" value="ECO:0007669"/>
    <property type="project" value="TreeGrafter"/>
</dbReference>
<dbReference type="PANTHER" id="PTHR24567:SF28">
    <property type="entry name" value="LISTERIOLYSIN REGULATORY PROTEIN"/>
    <property type="match status" value="1"/>
</dbReference>
<dbReference type="PRINTS" id="PR00034">
    <property type="entry name" value="HTHCRP"/>
</dbReference>
<feature type="domain" description="Cyclic nucleotide-binding" evidence="4">
    <location>
        <begin position="31"/>
        <end position="116"/>
    </location>
</feature>
<evidence type="ECO:0000259" key="4">
    <source>
        <dbReference type="PROSITE" id="PS50042"/>
    </source>
</evidence>
<dbReference type="SMART" id="SM00419">
    <property type="entry name" value="HTH_CRP"/>
    <property type="match status" value="1"/>
</dbReference>
<dbReference type="GO" id="GO:0005829">
    <property type="term" value="C:cytosol"/>
    <property type="evidence" value="ECO:0007669"/>
    <property type="project" value="TreeGrafter"/>
</dbReference>
<dbReference type="SUPFAM" id="SSF46785">
    <property type="entry name" value="Winged helix' DNA-binding domain"/>
    <property type="match status" value="1"/>
</dbReference>
<dbReference type="SUPFAM" id="SSF51206">
    <property type="entry name" value="cAMP-binding domain-like"/>
    <property type="match status" value="1"/>
</dbReference>
<dbReference type="Pfam" id="PF13545">
    <property type="entry name" value="HTH_Crp_2"/>
    <property type="match status" value="1"/>
</dbReference>
<dbReference type="Gene3D" id="2.60.120.10">
    <property type="entry name" value="Jelly Rolls"/>
    <property type="match status" value="1"/>
</dbReference>
<dbReference type="Gene3D" id="1.10.10.10">
    <property type="entry name" value="Winged helix-like DNA-binding domain superfamily/Winged helix DNA-binding domain"/>
    <property type="match status" value="1"/>
</dbReference>
<dbReference type="InterPro" id="IPR012318">
    <property type="entry name" value="HTH_CRP"/>
</dbReference>
<dbReference type="RefSeq" id="WP_133712541.1">
    <property type="nucleotide sequence ID" value="NZ_SOAG01000012.1"/>
</dbReference>
<feature type="domain" description="HTH crp-type" evidence="5">
    <location>
        <begin position="130"/>
        <end position="197"/>
    </location>
</feature>
<evidence type="ECO:0000256" key="3">
    <source>
        <dbReference type="ARBA" id="ARBA00023163"/>
    </source>
</evidence>
<dbReference type="InterPro" id="IPR018490">
    <property type="entry name" value="cNMP-bd_dom_sf"/>
</dbReference>
<dbReference type="OrthoDB" id="667966at2"/>
<dbReference type="CDD" id="cd00038">
    <property type="entry name" value="CAP_ED"/>
    <property type="match status" value="1"/>
</dbReference>
<name>A0A4V3E8H9_9FLAO</name>
<dbReference type="PROSITE" id="PS50042">
    <property type="entry name" value="CNMP_BINDING_3"/>
    <property type="match status" value="1"/>
</dbReference>
<dbReference type="Proteomes" id="UP000295215">
    <property type="component" value="Unassembled WGS sequence"/>
</dbReference>
<dbReference type="GO" id="GO:0003677">
    <property type="term" value="F:DNA binding"/>
    <property type="evidence" value="ECO:0007669"/>
    <property type="project" value="UniProtKB-KW"/>
</dbReference>
<dbReference type="InterPro" id="IPR036390">
    <property type="entry name" value="WH_DNA-bd_sf"/>
</dbReference>